<dbReference type="AlphaFoldDB" id="A0A9N9ICQ6"/>
<evidence type="ECO:0000256" key="1">
    <source>
        <dbReference type="SAM" id="MobiDB-lite"/>
    </source>
</evidence>
<proteinExistence type="predicted"/>
<accession>A0A9N9ICQ6</accession>
<comment type="caution">
    <text evidence="2">The sequence shown here is derived from an EMBL/GenBank/DDBJ whole genome shotgun (WGS) entry which is preliminary data.</text>
</comment>
<evidence type="ECO:0000313" key="2">
    <source>
        <dbReference type="EMBL" id="CAG8728814.1"/>
    </source>
</evidence>
<gene>
    <name evidence="2" type="ORF">RFULGI_LOCUS11974</name>
</gene>
<protein>
    <submittedName>
        <fullName evidence="2">19683_t:CDS:1</fullName>
    </submittedName>
</protein>
<feature type="region of interest" description="Disordered" evidence="1">
    <location>
        <begin position="1"/>
        <end position="41"/>
    </location>
</feature>
<organism evidence="2 3">
    <name type="scientific">Racocetra fulgida</name>
    <dbReference type="NCBI Taxonomy" id="60492"/>
    <lineage>
        <taxon>Eukaryota</taxon>
        <taxon>Fungi</taxon>
        <taxon>Fungi incertae sedis</taxon>
        <taxon>Mucoromycota</taxon>
        <taxon>Glomeromycotina</taxon>
        <taxon>Glomeromycetes</taxon>
        <taxon>Diversisporales</taxon>
        <taxon>Gigasporaceae</taxon>
        <taxon>Racocetra</taxon>
    </lineage>
</organism>
<evidence type="ECO:0000313" key="3">
    <source>
        <dbReference type="Proteomes" id="UP000789396"/>
    </source>
</evidence>
<feature type="compositionally biased region" description="Low complexity" evidence="1">
    <location>
        <begin position="26"/>
        <end position="38"/>
    </location>
</feature>
<reference evidence="2" key="1">
    <citation type="submission" date="2021-06" db="EMBL/GenBank/DDBJ databases">
        <authorList>
            <person name="Kallberg Y."/>
            <person name="Tangrot J."/>
            <person name="Rosling A."/>
        </authorList>
    </citation>
    <scope>NUCLEOTIDE SEQUENCE</scope>
    <source>
        <strain evidence="2">IN212</strain>
    </source>
</reference>
<dbReference type="Proteomes" id="UP000789396">
    <property type="component" value="Unassembled WGS sequence"/>
</dbReference>
<keyword evidence="3" id="KW-1185">Reference proteome</keyword>
<sequence>SDELSDSSESENTNNIEKSDIDKSSDTPSSEITSETTTQMNLRIKANAKEKAPNVQKKTINTNL</sequence>
<name>A0A9N9ICQ6_9GLOM</name>
<feature type="non-terminal residue" evidence="2">
    <location>
        <position position="1"/>
    </location>
</feature>
<dbReference type="EMBL" id="CAJVPZ010027592">
    <property type="protein sequence ID" value="CAG8728814.1"/>
    <property type="molecule type" value="Genomic_DNA"/>
</dbReference>